<dbReference type="HAMAP" id="MF_01318_B">
    <property type="entry name" value="Ribosomal_uL1_B"/>
    <property type="match status" value="1"/>
</dbReference>
<dbReference type="InterPro" id="IPR023673">
    <property type="entry name" value="Ribosomal_uL1_CS"/>
</dbReference>
<dbReference type="InterPro" id="IPR028364">
    <property type="entry name" value="Ribosomal_uL1/biogenesis"/>
</dbReference>
<evidence type="ECO:0000256" key="10">
    <source>
        <dbReference type="ARBA" id="ARBA00059110"/>
    </source>
</evidence>
<dbReference type="FunFam" id="3.40.50.790:FF:000001">
    <property type="entry name" value="50S ribosomal protein L1"/>
    <property type="match status" value="1"/>
</dbReference>
<dbReference type="EMBL" id="MFNF01000024">
    <property type="protein sequence ID" value="OGH02135.1"/>
    <property type="molecule type" value="Genomic_DNA"/>
</dbReference>
<dbReference type="Gene3D" id="3.30.190.20">
    <property type="match status" value="1"/>
</dbReference>
<keyword evidence="8 11" id="KW-0687">Ribonucleoprotein</keyword>
<accession>A0A1F6GVH2</accession>
<comment type="caution">
    <text evidence="13">The sequence shown here is derived from an EMBL/GenBank/DDBJ whole genome shotgun (WGS) entry which is preliminary data.</text>
</comment>
<dbReference type="PROSITE" id="PS01199">
    <property type="entry name" value="RIBOSOMAL_L1"/>
    <property type="match status" value="1"/>
</dbReference>
<dbReference type="InterPro" id="IPR023674">
    <property type="entry name" value="Ribosomal_uL1-like"/>
</dbReference>
<protein>
    <recommendedName>
        <fullName evidence="9 11">Large ribosomal subunit protein uL1</fullName>
    </recommendedName>
</protein>
<organism evidence="13 14">
    <name type="scientific">Candidatus Lambdaproteobacteria bacterium RIFOXYD2_FULL_56_26</name>
    <dbReference type="NCBI Taxonomy" id="1817773"/>
    <lineage>
        <taxon>Bacteria</taxon>
        <taxon>Pseudomonadati</taxon>
        <taxon>Pseudomonadota</taxon>
        <taxon>Candidatus Lambdaproteobacteria</taxon>
    </lineage>
</organism>
<dbReference type="NCBIfam" id="TIGR01169">
    <property type="entry name" value="rplA_bact"/>
    <property type="match status" value="1"/>
</dbReference>
<comment type="subunit">
    <text evidence="11">Part of the 50S ribosomal subunit.</text>
</comment>
<dbReference type="GO" id="GO:0000049">
    <property type="term" value="F:tRNA binding"/>
    <property type="evidence" value="ECO:0007669"/>
    <property type="project" value="UniProtKB-KW"/>
</dbReference>
<dbReference type="Pfam" id="PF00687">
    <property type="entry name" value="Ribosomal_L1"/>
    <property type="match status" value="1"/>
</dbReference>
<gene>
    <name evidence="11" type="primary">rplA</name>
    <name evidence="13" type="ORF">A2557_05085</name>
</gene>
<dbReference type="GO" id="GO:0006417">
    <property type="term" value="P:regulation of translation"/>
    <property type="evidence" value="ECO:0007669"/>
    <property type="project" value="UniProtKB-KW"/>
</dbReference>
<evidence type="ECO:0000256" key="11">
    <source>
        <dbReference type="HAMAP-Rule" id="MF_01318"/>
    </source>
</evidence>
<reference evidence="13 14" key="1">
    <citation type="journal article" date="2016" name="Nat. Commun.">
        <title>Thousands of microbial genomes shed light on interconnected biogeochemical processes in an aquifer system.</title>
        <authorList>
            <person name="Anantharaman K."/>
            <person name="Brown C.T."/>
            <person name="Hug L.A."/>
            <person name="Sharon I."/>
            <person name="Castelle C.J."/>
            <person name="Probst A.J."/>
            <person name="Thomas B.C."/>
            <person name="Singh A."/>
            <person name="Wilkins M.J."/>
            <person name="Karaoz U."/>
            <person name="Brodie E.L."/>
            <person name="Williams K.H."/>
            <person name="Hubbard S.S."/>
            <person name="Banfield J.F."/>
        </authorList>
    </citation>
    <scope>NUCLEOTIDE SEQUENCE [LARGE SCALE GENOMIC DNA]</scope>
</reference>
<dbReference type="GO" id="GO:0006412">
    <property type="term" value="P:translation"/>
    <property type="evidence" value="ECO:0007669"/>
    <property type="project" value="UniProtKB-UniRule"/>
</dbReference>
<dbReference type="CDD" id="cd00403">
    <property type="entry name" value="Ribosomal_L1"/>
    <property type="match status" value="1"/>
</dbReference>
<dbReference type="InterPro" id="IPR016095">
    <property type="entry name" value="Ribosomal_uL1_3-a/b-sand"/>
</dbReference>
<sequence>MPNLSKRKKEWLKELDRTKKYSLEEAIALVQKYSTVKFAEKVDVAVRLGIDPRKSDQMVRGSCILPHGTGQKLRVLVFAKGDKEKEALDAGADYAGGEELADKIQAESWFEFDRVVATPDMMGVVGKIGRLLGPKGLMPNPKVGTVTLDIKTAVTEIKKGQVQFRTDKGANVHSTCGLASFEVTALKENVQAIVETLVRLKPSSAKGTYIKGVTLSSTMGPGIRLEEGQFR</sequence>
<evidence type="ECO:0000256" key="1">
    <source>
        <dbReference type="ARBA" id="ARBA00010531"/>
    </source>
</evidence>
<evidence type="ECO:0000256" key="4">
    <source>
        <dbReference type="ARBA" id="ARBA00022730"/>
    </source>
</evidence>
<evidence type="ECO:0000256" key="9">
    <source>
        <dbReference type="ARBA" id="ARBA00035241"/>
    </source>
</evidence>
<dbReference type="AlphaFoldDB" id="A0A1F6GVH2"/>
<comment type="function">
    <text evidence="10 11">Protein L1 is also a translational repressor protein, it controls the translation of the L11 operon by binding to its mRNA.</text>
</comment>
<evidence type="ECO:0000256" key="7">
    <source>
        <dbReference type="ARBA" id="ARBA00022980"/>
    </source>
</evidence>
<keyword evidence="6 11" id="KW-0694">RNA-binding</keyword>
<evidence type="ECO:0000256" key="5">
    <source>
        <dbReference type="ARBA" id="ARBA00022845"/>
    </source>
</evidence>
<dbReference type="Gene3D" id="3.40.50.790">
    <property type="match status" value="1"/>
</dbReference>
<evidence type="ECO:0000256" key="8">
    <source>
        <dbReference type="ARBA" id="ARBA00023274"/>
    </source>
</evidence>
<dbReference type="GO" id="GO:0003735">
    <property type="term" value="F:structural constituent of ribosome"/>
    <property type="evidence" value="ECO:0007669"/>
    <property type="project" value="InterPro"/>
</dbReference>
<keyword evidence="3 11" id="KW-0820">tRNA-binding</keyword>
<keyword evidence="4 11" id="KW-0699">rRNA-binding</keyword>
<name>A0A1F6GVH2_9PROT</name>
<dbReference type="GO" id="GO:0019843">
    <property type="term" value="F:rRNA binding"/>
    <property type="evidence" value="ECO:0007669"/>
    <property type="project" value="UniProtKB-UniRule"/>
</dbReference>
<evidence type="ECO:0000256" key="2">
    <source>
        <dbReference type="ARBA" id="ARBA00022491"/>
    </source>
</evidence>
<keyword evidence="5 11" id="KW-0810">Translation regulation</keyword>
<comment type="similarity">
    <text evidence="1 11 12">Belongs to the universal ribosomal protein uL1 family.</text>
</comment>
<keyword evidence="7 11" id="KW-0689">Ribosomal protein</keyword>
<comment type="function">
    <text evidence="11">Binds directly to 23S rRNA. The L1 stalk is quite mobile in the ribosome, and is involved in E site tRNA release.</text>
</comment>
<evidence type="ECO:0000256" key="3">
    <source>
        <dbReference type="ARBA" id="ARBA00022555"/>
    </source>
</evidence>
<evidence type="ECO:0000313" key="13">
    <source>
        <dbReference type="EMBL" id="OGH02135.1"/>
    </source>
</evidence>
<evidence type="ECO:0000256" key="6">
    <source>
        <dbReference type="ARBA" id="ARBA00022884"/>
    </source>
</evidence>
<dbReference type="PANTHER" id="PTHR36427:SF3">
    <property type="entry name" value="LARGE RIBOSOMAL SUBUNIT PROTEIN UL1M"/>
    <property type="match status" value="1"/>
</dbReference>
<dbReference type="GO" id="GO:0015934">
    <property type="term" value="C:large ribosomal subunit"/>
    <property type="evidence" value="ECO:0007669"/>
    <property type="project" value="InterPro"/>
</dbReference>
<evidence type="ECO:0000256" key="12">
    <source>
        <dbReference type="RuleBase" id="RU000659"/>
    </source>
</evidence>
<dbReference type="PANTHER" id="PTHR36427">
    <property type="entry name" value="54S RIBOSOMAL PROTEIN L1, MITOCHONDRIAL"/>
    <property type="match status" value="1"/>
</dbReference>
<dbReference type="PIRSF" id="PIRSF002155">
    <property type="entry name" value="Ribosomal_L1"/>
    <property type="match status" value="1"/>
</dbReference>
<dbReference type="InterPro" id="IPR005878">
    <property type="entry name" value="Ribosom_uL1_bac-type"/>
</dbReference>
<dbReference type="Proteomes" id="UP000177583">
    <property type="component" value="Unassembled WGS sequence"/>
</dbReference>
<dbReference type="InterPro" id="IPR002143">
    <property type="entry name" value="Ribosomal_uL1"/>
</dbReference>
<evidence type="ECO:0000313" key="14">
    <source>
        <dbReference type="Proteomes" id="UP000177583"/>
    </source>
</evidence>
<dbReference type="SUPFAM" id="SSF56808">
    <property type="entry name" value="Ribosomal protein L1"/>
    <property type="match status" value="1"/>
</dbReference>
<keyword evidence="2 11" id="KW-0678">Repressor</keyword>
<proteinExistence type="inferred from homology"/>